<dbReference type="RefSeq" id="WP_404675250.1">
    <property type="nucleotide sequence ID" value="NZ_JBJDOT010000009.1"/>
</dbReference>
<feature type="transmembrane region" description="Helical" evidence="1">
    <location>
        <begin position="75"/>
        <end position="101"/>
    </location>
</feature>
<dbReference type="EMBL" id="JBJDOT010000009">
    <property type="protein sequence ID" value="MFK3863984.1"/>
    <property type="molecule type" value="Genomic_DNA"/>
</dbReference>
<protein>
    <submittedName>
        <fullName evidence="3">Sensor histidine kinase</fullName>
        <ecNumber evidence="3">2.7.13.3</ecNumber>
    </submittedName>
</protein>
<comment type="caution">
    <text evidence="3">The sequence shown here is derived from an EMBL/GenBank/DDBJ whole genome shotgun (WGS) entry which is preliminary data.</text>
</comment>
<dbReference type="Pfam" id="PF02518">
    <property type="entry name" value="HATPase_c"/>
    <property type="match status" value="1"/>
</dbReference>
<keyword evidence="3" id="KW-0418">Kinase</keyword>
<dbReference type="SUPFAM" id="SSF55874">
    <property type="entry name" value="ATPase domain of HSP90 chaperone/DNA topoisomerase II/histidine kinase"/>
    <property type="match status" value="1"/>
</dbReference>
<dbReference type="InterPro" id="IPR036890">
    <property type="entry name" value="HATPase_C_sf"/>
</dbReference>
<feature type="transmembrane region" description="Helical" evidence="1">
    <location>
        <begin position="42"/>
        <end position="63"/>
    </location>
</feature>
<feature type="transmembrane region" description="Helical" evidence="1">
    <location>
        <begin position="113"/>
        <end position="134"/>
    </location>
</feature>
<dbReference type="PANTHER" id="PTHR34220:SF7">
    <property type="entry name" value="SENSOR HISTIDINE KINASE YPDA"/>
    <property type="match status" value="1"/>
</dbReference>
<accession>A0ABW8KW16</accession>
<evidence type="ECO:0000259" key="2">
    <source>
        <dbReference type="SMART" id="SM00387"/>
    </source>
</evidence>
<keyword evidence="4" id="KW-1185">Reference proteome</keyword>
<evidence type="ECO:0000256" key="1">
    <source>
        <dbReference type="SAM" id="Phobius"/>
    </source>
</evidence>
<dbReference type="SMART" id="SM00387">
    <property type="entry name" value="HATPase_c"/>
    <property type="match status" value="1"/>
</dbReference>
<name>A0ABW8KW16_9GAMM</name>
<sequence length="351" mass="40400">MNSNNPRSQLFWLFQSCGWIVYAILTELMIKIPSEEPWTIHIPHLIIDVACGFLITLTLRRFYNCFSQQELKVKVALRIMLLLIATLLWTQIKWISLQWLYGNWWLSMSWFDFGTWTSASLTMLSTWTAFYYGIKIYLDNLEQTQKAAEATHLAKESQLKMLRYQLNPHFMFNSINAICTLILKKESLQAVNMLEKLCDLLRHSLYTDPLEKVAIKEEIAMLRTYLDIEQCRFADKLEVNISVDEPCNDLLIPSLLIQPLVENALKHGMRADQKMVITINVEKTKSALLIKVADTGKGFDDNKKTKRGIGLANCEQRLKLIYGNSHRIEKGNATTGGAWFCISLPINGLQS</sequence>
<dbReference type="InterPro" id="IPR050640">
    <property type="entry name" value="Bact_2-comp_sensor_kinase"/>
</dbReference>
<keyword evidence="1" id="KW-1133">Transmembrane helix</keyword>
<proteinExistence type="predicted"/>
<gene>
    <name evidence="3" type="ORF">ACI2JU_08860</name>
</gene>
<dbReference type="EC" id="2.7.13.3" evidence="3"/>
<keyword evidence="1" id="KW-0472">Membrane</keyword>
<dbReference type="Pfam" id="PF06580">
    <property type="entry name" value="His_kinase"/>
    <property type="match status" value="1"/>
</dbReference>
<keyword evidence="1" id="KW-0812">Transmembrane</keyword>
<evidence type="ECO:0000313" key="3">
    <source>
        <dbReference type="EMBL" id="MFK3863984.1"/>
    </source>
</evidence>
<dbReference type="InterPro" id="IPR010559">
    <property type="entry name" value="Sig_transdc_His_kin_internal"/>
</dbReference>
<reference evidence="3 4" key="1">
    <citation type="submission" date="2024-11" db="EMBL/GenBank/DDBJ databases">
        <title>The Natural Products Discovery Center: Release of the First 8490 Sequenced Strains for Exploring Actinobacteria Biosynthetic Diversity.</title>
        <authorList>
            <person name="Kalkreuter E."/>
            <person name="Kautsar S.A."/>
            <person name="Yang D."/>
            <person name="Bader C.D."/>
            <person name="Teijaro C.N."/>
            <person name="Fluegel L."/>
            <person name="Davis C.M."/>
            <person name="Simpson J.R."/>
            <person name="Lauterbach L."/>
            <person name="Steele A.D."/>
            <person name="Gui C."/>
            <person name="Meng S."/>
            <person name="Li G."/>
            <person name="Viehrig K."/>
            <person name="Ye F."/>
            <person name="Su P."/>
            <person name="Kiefer A.F."/>
            <person name="Nichols A."/>
            <person name="Cepeda A.J."/>
            <person name="Yan W."/>
            <person name="Fan B."/>
            <person name="Jiang Y."/>
            <person name="Adhikari A."/>
            <person name="Zheng C.-J."/>
            <person name="Schuster L."/>
            <person name="Cowan T.M."/>
            <person name="Smanski M.J."/>
            <person name="Chevrette M.G."/>
            <person name="De Carvalho L.P.S."/>
            <person name="Shen B."/>
        </authorList>
    </citation>
    <scope>NUCLEOTIDE SEQUENCE [LARGE SCALE GENOMIC DNA]</scope>
    <source>
        <strain evidence="3 4">NPDC078403</strain>
    </source>
</reference>
<keyword evidence="3" id="KW-0808">Transferase</keyword>
<feature type="domain" description="Histidine kinase/HSP90-like ATPase" evidence="2">
    <location>
        <begin position="248"/>
        <end position="348"/>
    </location>
</feature>
<feature type="transmembrane region" description="Helical" evidence="1">
    <location>
        <begin position="12"/>
        <end position="30"/>
    </location>
</feature>
<dbReference type="PANTHER" id="PTHR34220">
    <property type="entry name" value="SENSOR HISTIDINE KINASE YPDA"/>
    <property type="match status" value="1"/>
</dbReference>
<evidence type="ECO:0000313" key="4">
    <source>
        <dbReference type="Proteomes" id="UP001620262"/>
    </source>
</evidence>
<dbReference type="GO" id="GO:0004673">
    <property type="term" value="F:protein histidine kinase activity"/>
    <property type="evidence" value="ECO:0007669"/>
    <property type="project" value="UniProtKB-EC"/>
</dbReference>
<dbReference type="Proteomes" id="UP001620262">
    <property type="component" value="Unassembled WGS sequence"/>
</dbReference>
<dbReference type="Gene3D" id="3.30.565.10">
    <property type="entry name" value="Histidine kinase-like ATPase, C-terminal domain"/>
    <property type="match status" value="1"/>
</dbReference>
<dbReference type="InterPro" id="IPR003594">
    <property type="entry name" value="HATPase_dom"/>
</dbReference>
<organism evidence="3 4">
    <name type="scientific">Pseudoalteromonas rhizosphaerae</name>
    <dbReference type="NCBI Taxonomy" id="2518973"/>
    <lineage>
        <taxon>Bacteria</taxon>
        <taxon>Pseudomonadati</taxon>
        <taxon>Pseudomonadota</taxon>
        <taxon>Gammaproteobacteria</taxon>
        <taxon>Alteromonadales</taxon>
        <taxon>Pseudoalteromonadaceae</taxon>
        <taxon>Pseudoalteromonas</taxon>
    </lineage>
</organism>